<dbReference type="HOGENOM" id="CLU_3428346_0_0_9"/>
<dbReference type="Proteomes" id="UP000008956">
    <property type="component" value="Chromosome"/>
</dbReference>
<dbReference type="KEGG" id="rto:RTO_01540"/>
<reference evidence="1 2" key="2">
    <citation type="submission" date="2010-03" db="EMBL/GenBank/DDBJ databases">
        <authorList>
            <person name="Pajon A."/>
        </authorList>
    </citation>
    <scope>NUCLEOTIDE SEQUENCE [LARGE SCALE GENOMIC DNA]</scope>
    <source>
        <strain evidence="1 2">L2-14</strain>
    </source>
</reference>
<proteinExistence type="predicted"/>
<dbReference type="EMBL" id="FP929055">
    <property type="protein sequence ID" value="CBL24947.1"/>
    <property type="molecule type" value="Genomic_DNA"/>
</dbReference>
<sequence>MVEGDNYEKTIKTVDISMVD</sequence>
<reference evidence="1 2" key="1">
    <citation type="submission" date="2010-03" db="EMBL/GenBank/DDBJ databases">
        <title>The genome sequence of Ruminococcus torques L2-14.</title>
        <authorList>
            <consortium name="metaHIT consortium -- http://www.metahit.eu/"/>
            <person name="Pajon A."/>
            <person name="Turner K."/>
            <person name="Parkhill J."/>
            <person name="Duncan S."/>
            <person name="Flint H."/>
        </authorList>
    </citation>
    <scope>NUCLEOTIDE SEQUENCE [LARGE SCALE GENOMIC DNA]</scope>
    <source>
        <strain evidence="1 2">L2-14</strain>
    </source>
</reference>
<accession>D4M135</accession>
<evidence type="ECO:0000313" key="1">
    <source>
        <dbReference type="EMBL" id="CBL24947.1"/>
    </source>
</evidence>
<dbReference type="AlphaFoldDB" id="D4M135"/>
<protein>
    <submittedName>
        <fullName evidence="1">Uncharacterized protein</fullName>
    </submittedName>
</protein>
<evidence type="ECO:0000313" key="2">
    <source>
        <dbReference type="Proteomes" id="UP000008956"/>
    </source>
</evidence>
<gene>
    <name evidence="1" type="ORF">RTO_01540</name>
</gene>
<organism evidence="1 2">
    <name type="scientific">[Ruminococcus] torques L2-14</name>
    <dbReference type="NCBI Taxonomy" id="657313"/>
    <lineage>
        <taxon>Bacteria</taxon>
        <taxon>Bacillati</taxon>
        <taxon>Bacillota</taxon>
        <taxon>Clostridia</taxon>
        <taxon>Lachnospirales</taxon>
        <taxon>Lachnospiraceae</taxon>
        <taxon>Mediterraneibacter</taxon>
    </lineage>
</organism>
<name>D4M135_9FIRM</name>